<dbReference type="EMBL" id="JBHSFP010000007">
    <property type="protein sequence ID" value="MFC4531761.1"/>
    <property type="molecule type" value="Genomic_DNA"/>
</dbReference>
<evidence type="ECO:0000313" key="1">
    <source>
        <dbReference type="EMBL" id="MFC4531761.1"/>
    </source>
</evidence>
<accession>A0ABV9CF26</accession>
<dbReference type="RefSeq" id="WP_380840429.1">
    <property type="nucleotide sequence ID" value="NZ_JBHSFP010000007.1"/>
</dbReference>
<keyword evidence="2" id="KW-1185">Reference proteome</keyword>
<proteinExistence type="predicted"/>
<protein>
    <submittedName>
        <fullName evidence="1">DUF6461 domain-containing protein</fullName>
    </submittedName>
</protein>
<name>A0ABV9CF26_9ACTN</name>
<sequence>MEITYADVDWLAHGWELGDVWCLTFVRGIEEAEALRRLGAREESIRLLSYRELTDEGLFPHTVLAGRLDAWVVIIERNGSAAMQLNVLQALSAGTELVCVFRHDYANDLFVYAIDGEILTSFDPRKPGWRDGSDPDRLLDTMREVGIDPAHVPGNYVQHDDENEEFNIRRPAVDGALMLAARLTGVVLSQSVLNGPLLGGVVGPMR</sequence>
<organism evidence="1 2">
    <name type="scientific">Sphaerisporangium dianthi</name>
    <dbReference type="NCBI Taxonomy" id="1436120"/>
    <lineage>
        <taxon>Bacteria</taxon>
        <taxon>Bacillati</taxon>
        <taxon>Actinomycetota</taxon>
        <taxon>Actinomycetes</taxon>
        <taxon>Streptosporangiales</taxon>
        <taxon>Streptosporangiaceae</taxon>
        <taxon>Sphaerisporangium</taxon>
    </lineage>
</organism>
<dbReference type="Pfam" id="PF20062">
    <property type="entry name" value="DUF6461"/>
    <property type="match status" value="1"/>
</dbReference>
<comment type="caution">
    <text evidence="1">The sequence shown here is derived from an EMBL/GenBank/DDBJ whole genome shotgun (WGS) entry which is preliminary data.</text>
</comment>
<dbReference type="InterPro" id="IPR045592">
    <property type="entry name" value="DUF6461"/>
</dbReference>
<dbReference type="Proteomes" id="UP001596004">
    <property type="component" value="Unassembled WGS sequence"/>
</dbReference>
<evidence type="ECO:0000313" key="2">
    <source>
        <dbReference type="Proteomes" id="UP001596004"/>
    </source>
</evidence>
<reference evidence="2" key="1">
    <citation type="journal article" date="2019" name="Int. J. Syst. Evol. Microbiol.">
        <title>The Global Catalogue of Microorganisms (GCM) 10K type strain sequencing project: providing services to taxonomists for standard genome sequencing and annotation.</title>
        <authorList>
            <consortium name="The Broad Institute Genomics Platform"/>
            <consortium name="The Broad Institute Genome Sequencing Center for Infectious Disease"/>
            <person name="Wu L."/>
            <person name="Ma J."/>
        </authorList>
    </citation>
    <scope>NUCLEOTIDE SEQUENCE [LARGE SCALE GENOMIC DNA]</scope>
    <source>
        <strain evidence="2">CGMCC 4.7132</strain>
    </source>
</reference>
<gene>
    <name evidence="1" type="ORF">ACFO60_13370</name>
</gene>